<organism evidence="3 4">
    <name type="scientific">Nocardiopsis tropica</name>
    <dbReference type="NCBI Taxonomy" id="109330"/>
    <lineage>
        <taxon>Bacteria</taxon>
        <taxon>Bacillati</taxon>
        <taxon>Actinomycetota</taxon>
        <taxon>Actinomycetes</taxon>
        <taxon>Streptosporangiales</taxon>
        <taxon>Nocardiopsidaceae</taxon>
        <taxon>Nocardiopsis</taxon>
    </lineage>
</organism>
<evidence type="ECO:0000313" key="4">
    <source>
        <dbReference type="Proteomes" id="UP001348641"/>
    </source>
</evidence>
<evidence type="ECO:0000313" key="3">
    <source>
        <dbReference type="EMBL" id="MEE2054062.1"/>
    </source>
</evidence>
<name>A0ABU7KXM6_9ACTN</name>
<feature type="region of interest" description="Disordered" evidence="1">
    <location>
        <begin position="48"/>
        <end position="68"/>
    </location>
</feature>
<gene>
    <name evidence="3" type="ORF">Q8A49_26530</name>
</gene>
<proteinExistence type="predicted"/>
<feature type="region of interest" description="Disordered" evidence="1">
    <location>
        <begin position="142"/>
        <end position="190"/>
    </location>
</feature>
<keyword evidence="2" id="KW-0472">Membrane</keyword>
<dbReference type="EMBL" id="JAUUCC010000094">
    <property type="protein sequence ID" value="MEE2054062.1"/>
    <property type="molecule type" value="Genomic_DNA"/>
</dbReference>
<dbReference type="RefSeq" id="WP_330160963.1">
    <property type="nucleotide sequence ID" value="NZ_BAAAJA010000018.1"/>
</dbReference>
<keyword evidence="2" id="KW-1133">Transmembrane helix</keyword>
<keyword evidence="2" id="KW-0812">Transmembrane</keyword>
<sequence length="190" mass="20762">MPTGSFMSLLPIPLQLMLWSYTIIAGMGLMLSYSIRARLNINNTKSERLLQSGPLPGEENQNFPSTKEKIGDLNIASREELNALDIRIADLRDSLRPTQEETRQMGVHGDRAKSLATFLDGTSKRYDGLLKDSRLALKALGVDGDKESTSTPEGAATPSAGQTRARPSGLVVVRSERRNRPPNRSTGPSL</sequence>
<comment type="caution">
    <text evidence="3">The sequence shown here is derived from an EMBL/GenBank/DDBJ whole genome shotgun (WGS) entry which is preliminary data.</text>
</comment>
<protein>
    <submittedName>
        <fullName evidence="3">Uncharacterized protein</fullName>
    </submittedName>
</protein>
<evidence type="ECO:0000256" key="1">
    <source>
        <dbReference type="SAM" id="MobiDB-lite"/>
    </source>
</evidence>
<evidence type="ECO:0000256" key="2">
    <source>
        <dbReference type="SAM" id="Phobius"/>
    </source>
</evidence>
<feature type="transmembrane region" description="Helical" evidence="2">
    <location>
        <begin position="12"/>
        <end position="35"/>
    </location>
</feature>
<reference evidence="3 4" key="1">
    <citation type="submission" date="2023-07" db="EMBL/GenBank/DDBJ databases">
        <authorList>
            <person name="Girao M."/>
            <person name="Carvalho M.F."/>
        </authorList>
    </citation>
    <scope>NUCLEOTIDE SEQUENCE [LARGE SCALE GENOMIC DNA]</scope>
    <source>
        <strain evidence="3 4">66/93</strain>
    </source>
</reference>
<dbReference type="Proteomes" id="UP001348641">
    <property type="component" value="Unassembled WGS sequence"/>
</dbReference>
<accession>A0ABU7KXM6</accession>